<name>A0A1F5HEN0_9BACT</name>
<reference evidence="3 4" key="1">
    <citation type="journal article" date="2016" name="Nat. Commun.">
        <title>Thousands of microbial genomes shed light on interconnected biogeochemical processes in an aquifer system.</title>
        <authorList>
            <person name="Anantharaman K."/>
            <person name="Brown C.T."/>
            <person name="Hug L.A."/>
            <person name="Sharon I."/>
            <person name="Castelle C.J."/>
            <person name="Probst A.J."/>
            <person name="Thomas B.C."/>
            <person name="Singh A."/>
            <person name="Wilkins M.J."/>
            <person name="Karaoz U."/>
            <person name="Brodie E.L."/>
            <person name="Williams K.H."/>
            <person name="Hubbard S.S."/>
            <person name="Banfield J.F."/>
        </authorList>
    </citation>
    <scope>NUCLEOTIDE SEQUENCE [LARGE SCALE GENOMIC DNA]</scope>
</reference>
<evidence type="ECO:0000256" key="2">
    <source>
        <dbReference type="SAM" id="Phobius"/>
    </source>
</evidence>
<gene>
    <name evidence="3" type="ORF">A2196_01675</name>
</gene>
<proteinExistence type="predicted"/>
<keyword evidence="2" id="KW-0472">Membrane</keyword>
<feature type="compositionally biased region" description="Basic and acidic residues" evidence="1">
    <location>
        <begin position="112"/>
        <end position="133"/>
    </location>
</feature>
<evidence type="ECO:0000313" key="3">
    <source>
        <dbReference type="EMBL" id="OGE02519.1"/>
    </source>
</evidence>
<dbReference type="EMBL" id="MFCA01000013">
    <property type="protein sequence ID" value="OGE02519.1"/>
    <property type="molecule type" value="Genomic_DNA"/>
</dbReference>
<evidence type="ECO:0000313" key="4">
    <source>
        <dbReference type="Proteomes" id="UP000176751"/>
    </source>
</evidence>
<organism evidence="3 4">
    <name type="scientific">Candidatus Curtissbacteria bacterium RIFOXYA1_FULL_41_14</name>
    <dbReference type="NCBI Taxonomy" id="1797737"/>
    <lineage>
        <taxon>Bacteria</taxon>
        <taxon>Candidatus Curtissiibacteriota</taxon>
    </lineage>
</organism>
<dbReference type="STRING" id="1797737.A2196_01675"/>
<keyword evidence="2" id="KW-1133">Transmembrane helix</keyword>
<protein>
    <submittedName>
        <fullName evidence="3">Uncharacterized protein</fullName>
    </submittedName>
</protein>
<comment type="caution">
    <text evidence="3">The sequence shown here is derived from an EMBL/GenBank/DDBJ whole genome shotgun (WGS) entry which is preliminary data.</text>
</comment>
<keyword evidence="2" id="KW-0812">Transmembrane</keyword>
<accession>A0A1F5HEN0</accession>
<dbReference type="AlphaFoldDB" id="A0A1F5HEN0"/>
<feature type="transmembrane region" description="Helical" evidence="2">
    <location>
        <begin position="31"/>
        <end position="51"/>
    </location>
</feature>
<evidence type="ECO:0000256" key="1">
    <source>
        <dbReference type="SAM" id="MobiDB-lite"/>
    </source>
</evidence>
<dbReference type="Proteomes" id="UP000176751">
    <property type="component" value="Unassembled WGS sequence"/>
</dbReference>
<sequence>MPVAKTETKLSKSLASGGTFLKKIERSLQTIFYIVWILIGIFVALIIVLSYRQGAFTPLFTTPQQPQQQIQPPTETTLPGIGKVNIACVQQSLSEEAITKIVQEQGTDSLADEEKTSLEPCIIEKESSPEPTP</sequence>
<feature type="region of interest" description="Disordered" evidence="1">
    <location>
        <begin position="104"/>
        <end position="133"/>
    </location>
</feature>